<accession>A0A3M9MM48</accession>
<dbReference type="Proteomes" id="UP000272117">
    <property type="component" value="Unassembled WGS sequence"/>
</dbReference>
<gene>
    <name evidence="1" type="ORF">EFB08_11390</name>
</gene>
<protein>
    <submittedName>
        <fullName evidence="1">Uncharacterized protein</fullName>
    </submittedName>
</protein>
<sequence>MKINESVYEEKQPESAEGNLLMVIEFPFSTAKFRVKGEDDFTDEERGDLTCMKIKWDSPWLPNVGDYITLDEFVKPEYWNIKKFEKYMSFVEDEAFVVTQRYFGNGKLQLYISPEPRND</sequence>
<comment type="caution">
    <text evidence="1">The sequence shown here is derived from an EMBL/GenBank/DDBJ whole genome shotgun (WGS) entry which is preliminary data.</text>
</comment>
<proteinExistence type="predicted"/>
<name>A0A3M9MM48_9BACT</name>
<evidence type="ECO:0000313" key="2">
    <source>
        <dbReference type="Proteomes" id="UP000272117"/>
    </source>
</evidence>
<dbReference type="OrthoDB" id="1264684at2"/>
<dbReference type="AlphaFoldDB" id="A0A3M9MM48"/>
<dbReference type="EMBL" id="RJJD01000006">
    <property type="protein sequence ID" value="RNI26614.1"/>
    <property type="molecule type" value="Genomic_DNA"/>
</dbReference>
<dbReference type="RefSeq" id="WP_123127097.1">
    <property type="nucleotide sequence ID" value="NZ_RJJD01000006.1"/>
</dbReference>
<keyword evidence="2" id="KW-1185">Reference proteome</keyword>
<reference evidence="1 2" key="1">
    <citation type="submission" date="2018-11" db="EMBL/GenBank/DDBJ databases">
        <title>Rufibacter latericius sp. nov., isolated from water in Baiyang Lake.</title>
        <authorList>
            <person name="Yang Y."/>
        </authorList>
    </citation>
    <scope>NUCLEOTIDE SEQUENCE [LARGE SCALE GENOMIC DNA]</scope>
    <source>
        <strain evidence="1 2">R-22-1c-1</strain>
    </source>
</reference>
<evidence type="ECO:0000313" key="1">
    <source>
        <dbReference type="EMBL" id="RNI26614.1"/>
    </source>
</evidence>
<organism evidence="1 2">
    <name type="scientific">Rufibacter latericius</name>
    <dbReference type="NCBI Taxonomy" id="2487040"/>
    <lineage>
        <taxon>Bacteria</taxon>
        <taxon>Pseudomonadati</taxon>
        <taxon>Bacteroidota</taxon>
        <taxon>Cytophagia</taxon>
        <taxon>Cytophagales</taxon>
        <taxon>Hymenobacteraceae</taxon>
        <taxon>Rufibacter</taxon>
    </lineage>
</organism>